<gene>
    <name evidence="3" type="ORF">GCM10007140_13230</name>
</gene>
<evidence type="ECO:0000256" key="1">
    <source>
        <dbReference type="SAM" id="Coils"/>
    </source>
</evidence>
<dbReference type="RefSeq" id="WP_188387596.1">
    <property type="nucleotide sequence ID" value="NZ_BMFK01000001.1"/>
</dbReference>
<dbReference type="Proteomes" id="UP000605259">
    <property type="component" value="Unassembled WGS sequence"/>
</dbReference>
<dbReference type="AlphaFoldDB" id="A0A917ARB9"/>
<evidence type="ECO:0000256" key="2">
    <source>
        <dbReference type="SAM" id="Phobius"/>
    </source>
</evidence>
<keyword evidence="1" id="KW-0175">Coiled coil</keyword>
<feature type="coiled-coil region" evidence="1">
    <location>
        <begin position="9"/>
        <end position="36"/>
    </location>
</feature>
<evidence type="ECO:0000313" key="3">
    <source>
        <dbReference type="EMBL" id="GGE64363.1"/>
    </source>
</evidence>
<comment type="caution">
    <text evidence="3">The sequence shown here is derived from an EMBL/GenBank/DDBJ whole genome shotgun (WGS) entry which is preliminary data.</text>
</comment>
<dbReference type="EMBL" id="BMFK01000001">
    <property type="protein sequence ID" value="GGE64363.1"/>
    <property type="molecule type" value="Genomic_DNA"/>
</dbReference>
<sequence length="87" mass="10123">MELQYYERLASLESDMKAIQKQNDRIETKLDVYAANFATKKEVETLAKRVEEIIRDNKAQKSAKEARFVSWCALGVTIILGYLNYMK</sequence>
<keyword evidence="2" id="KW-0472">Membrane</keyword>
<keyword evidence="2" id="KW-1133">Transmembrane helix</keyword>
<accession>A0A917ARB9</accession>
<protein>
    <submittedName>
        <fullName evidence="3">Uncharacterized protein</fullName>
    </submittedName>
</protein>
<keyword evidence="2" id="KW-0812">Transmembrane</keyword>
<keyword evidence="4" id="KW-1185">Reference proteome</keyword>
<evidence type="ECO:0000313" key="4">
    <source>
        <dbReference type="Proteomes" id="UP000605259"/>
    </source>
</evidence>
<feature type="transmembrane region" description="Helical" evidence="2">
    <location>
        <begin position="68"/>
        <end position="85"/>
    </location>
</feature>
<reference evidence="3" key="2">
    <citation type="submission" date="2020-09" db="EMBL/GenBank/DDBJ databases">
        <authorList>
            <person name="Sun Q."/>
            <person name="Zhou Y."/>
        </authorList>
    </citation>
    <scope>NUCLEOTIDE SEQUENCE</scope>
    <source>
        <strain evidence="3">CGMCC 1.12698</strain>
    </source>
</reference>
<organism evidence="3 4">
    <name type="scientific">Priestia taiwanensis</name>
    <dbReference type="NCBI Taxonomy" id="1347902"/>
    <lineage>
        <taxon>Bacteria</taxon>
        <taxon>Bacillati</taxon>
        <taxon>Bacillota</taxon>
        <taxon>Bacilli</taxon>
        <taxon>Bacillales</taxon>
        <taxon>Bacillaceae</taxon>
        <taxon>Priestia</taxon>
    </lineage>
</organism>
<reference evidence="3" key="1">
    <citation type="journal article" date="2014" name="Int. J. Syst. Evol. Microbiol.">
        <title>Complete genome sequence of Corynebacterium casei LMG S-19264T (=DSM 44701T), isolated from a smear-ripened cheese.</title>
        <authorList>
            <consortium name="US DOE Joint Genome Institute (JGI-PGF)"/>
            <person name="Walter F."/>
            <person name="Albersmeier A."/>
            <person name="Kalinowski J."/>
            <person name="Ruckert C."/>
        </authorList>
    </citation>
    <scope>NUCLEOTIDE SEQUENCE</scope>
    <source>
        <strain evidence="3">CGMCC 1.12698</strain>
    </source>
</reference>
<name>A0A917ARB9_9BACI</name>
<proteinExistence type="predicted"/>